<keyword evidence="4 7" id="KW-1133">Transmembrane helix</keyword>
<dbReference type="EMBL" id="PIQH01000004">
    <property type="protein sequence ID" value="RUO80501.1"/>
    <property type="molecule type" value="Genomic_DNA"/>
</dbReference>
<proteinExistence type="predicted"/>
<evidence type="ECO:0000256" key="3">
    <source>
        <dbReference type="ARBA" id="ARBA00022692"/>
    </source>
</evidence>
<dbReference type="InterPro" id="IPR042094">
    <property type="entry name" value="T2SS_GspF_sf"/>
</dbReference>
<evidence type="ECO:0000256" key="6">
    <source>
        <dbReference type="SAM" id="Coils"/>
    </source>
</evidence>
<keyword evidence="5 7" id="KW-0472">Membrane</keyword>
<dbReference type="GO" id="GO:0005886">
    <property type="term" value="C:plasma membrane"/>
    <property type="evidence" value="ECO:0007669"/>
    <property type="project" value="UniProtKB-SubCell"/>
</dbReference>
<dbReference type="OrthoDB" id="5611741at2"/>
<reference evidence="9 10" key="1">
    <citation type="journal article" date="2011" name="Front. Microbiol.">
        <title>Genomic signatures of strain selection and enhancement in Bacillus atrophaeus var. globigii, a historical biowarfare simulant.</title>
        <authorList>
            <person name="Gibbons H.S."/>
            <person name="Broomall S.M."/>
            <person name="McNew L.A."/>
            <person name="Daligault H."/>
            <person name="Chapman C."/>
            <person name="Bruce D."/>
            <person name="Karavis M."/>
            <person name="Krepps M."/>
            <person name="McGregor P.A."/>
            <person name="Hong C."/>
            <person name="Park K.H."/>
            <person name="Akmal A."/>
            <person name="Feldman A."/>
            <person name="Lin J.S."/>
            <person name="Chang W.E."/>
            <person name="Higgs B.W."/>
            <person name="Demirev P."/>
            <person name="Lindquist J."/>
            <person name="Liem A."/>
            <person name="Fochler E."/>
            <person name="Read T.D."/>
            <person name="Tapia R."/>
            <person name="Johnson S."/>
            <person name="Bishop-Lilly K.A."/>
            <person name="Detter C."/>
            <person name="Han C."/>
            <person name="Sozhamannan S."/>
            <person name="Rosenzweig C.N."/>
            <person name="Skowronski E.W."/>
        </authorList>
    </citation>
    <scope>NUCLEOTIDE SEQUENCE [LARGE SCALE GENOMIC DNA]</scope>
    <source>
        <strain evidence="9 10">CC-PW-9</strain>
    </source>
</reference>
<feature type="transmembrane region" description="Helical" evidence="7">
    <location>
        <begin position="46"/>
        <end position="70"/>
    </location>
</feature>
<dbReference type="PANTHER" id="PTHR35007:SF1">
    <property type="entry name" value="PILUS ASSEMBLY PROTEIN"/>
    <property type="match status" value="1"/>
</dbReference>
<organism evidence="9 10">
    <name type="scientific">Idiomarina tyrosinivorans</name>
    <dbReference type="NCBI Taxonomy" id="1445662"/>
    <lineage>
        <taxon>Bacteria</taxon>
        <taxon>Pseudomonadati</taxon>
        <taxon>Pseudomonadota</taxon>
        <taxon>Gammaproteobacteria</taxon>
        <taxon>Alteromonadales</taxon>
        <taxon>Idiomarinaceae</taxon>
        <taxon>Idiomarina</taxon>
    </lineage>
</organism>
<dbReference type="InterPro" id="IPR018076">
    <property type="entry name" value="T2SS_GspF_dom"/>
</dbReference>
<feature type="transmembrane region" description="Helical" evidence="7">
    <location>
        <begin position="6"/>
        <end position="25"/>
    </location>
</feature>
<evidence type="ECO:0000313" key="9">
    <source>
        <dbReference type="EMBL" id="RUO80501.1"/>
    </source>
</evidence>
<comment type="subcellular location">
    <subcellularLocation>
        <location evidence="1">Cell membrane</location>
        <topology evidence="1">Multi-pass membrane protein</topology>
    </subcellularLocation>
</comment>
<keyword evidence="2" id="KW-1003">Cell membrane</keyword>
<evidence type="ECO:0000256" key="5">
    <source>
        <dbReference type="ARBA" id="ARBA00023136"/>
    </source>
</evidence>
<gene>
    <name evidence="9" type="ORF">CWI84_05440</name>
</gene>
<dbReference type="Proteomes" id="UP000287996">
    <property type="component" value="Unassembled WGS sequence"/>
</dbReference>
<keyword evidence="3 7" id="KW-0812">Transmembrane</keyword>
<dbReference type="RefSeq" id="WP_126841558.1">
    <property type="nucleotide sequence ID" value="NZ_PIQH01000004.1"/>
</dbReference>
<protein>
    <recommendedName>
        <fullName evidence="8">Type II secretion system protein GspF domain-containing protein</fullName>
    </recommendedName>
</protein>
<feature type="transmembrane region" description="Helical" evidence="7">
    <location>
        <begin position="251"/>
        <end position="271"/>
    </location>
</feature>
<evidence type="ECO:0000256" key="7">
    <source>
        <dbReference type="SAM" id="Phobius"/>
    </source>
</evidence>
<keyword evidence="6" id="KW-0175">Coiled coil</keyword>
<accession>A0A432ZRP0</accession>
<feature type="transmembrane region" description="Helical" evidence="7">
    <location>
        <begin position="220"/>
        <end position="239"/>
    </location>
</feature>
<comment type="caution">
    <text evidence="9">The sequence shown here is derived from an EMBL/GenBank/DDBJ whole genome shotgun (WGS) entry which is preliminary data.</text>
</comment>
<feature type="transmembrane region" description="Helical" evidence="7">
    <location>
        <begin position="76"/>
        <end position="97"/>
    </location>
</feature>
<sequence>MFWIFILAVLMTALLWGFLIGQIKRRHVQQLAGRIEQGTQRSLEEFFLFLPVKTLVRGWLAATGLGVLLMGFFNPLYALLIAAVGLIGPPLLYRWFLKRRHRKVQQQLGGFLMMMSNQLRTGVSMAAAITELNQELKGPLGQEISEVIRNVKLGVPLEQALTRWQRRVPVFSVRMVVQALVLGLRSGGQQSALLRQIAENLQQQQQQRDRQEALSAQARMQARVLMCLPIVLFLLIRTIQPQHANVLLNTWPGRIVIMLSGVLMLIGYLMMRRILYSDDQ</sequence>
<name>A0A432ZRP0_9GAMM</name>
<evidence type="ECO:0000256" key="4">
    <source>
        <dbReference type="ARBA" id="ARBA00022989"/>
    </source>
</evidence>
<dbReference type="AlphaFoldDB" id="A0A432ZRP0"/>
<keyword evidence="10" id="KW-1185">Reference proteome</keyword>
<dbReference type="Gene3D" id="1.20.81.30">
    <property type="entry name" value="Type II secretion system (T2SS), domain F"/>
    <property type="match status" value="1"/>
</dbReference>
<dbReference type="PANTHER" id="PTHR35007">
    <property type="entry name" value="INTEGRAL MEMBRANE PROTEIN-RELATED"/>
    <property type="match status" value="1"/>
</dbReference>
<evidence type="ECO:0000256" key="1">
    <source>
        <dbReference type="ARBA" id="ARBA00004651"/>
    </source>
</evidence>
<evidence type="ECO:0000313" key="10">
    <source>
        <dbReference type="Proteomes" id="UP000287996"/>
    </source>
</evidence>
<feature type="coiled-coil region" evidence="6">
    <location>
        <begin position="194"/>
        <end position="221"/>
    </location>
</feature>
<evidence type="ECO:0000259" key="8">
    <source>
        <dbReference type="Pfam" id="PF00482"/>
    </source>
</evidence>
<evidence type="ECO:0000256" key="2">
    <source>
        <dbReference type="ARBA" id="ARBA00022475"/>
    </source>
</evidence>
<dbReference type="Pfam" id="PF00482">
    <property type="entry name" value="T2SSF"/>
    <property type="match status" value="1"/>
</dbReference>
<feature type="domain" description="Type II secretion system protein GspF" evidence="8">
    <location>
        <begin position="111"/>
        <end position="235"/>
    </location>
</feature>